<dbReference type="EMBL" id="CALNXI010001724">
    <property type="protein sequence ID" value="CAH3175788.1"/>
    <property type="molecule type" value="Genomic_DNA"/>
</dbReference>
<dbReference type="Pfam" id="PF00347">
    <property type="entry name" value="Ribosomal_L6"/>
    <property type="match status" value="2"/>
</dbReference>
<dbReference type="InterPro" id="IPR036789">
    <property type="entry name" value="Ribosomal_uL6-like_a/b-dom_sf"/>
</dbReference>
<proteinExistence type="inferred from homology"/>
<dbReference type="InterPro" id="IPR020040">
    <property type="entry name" value="Ribosomal_uL6_a/b-dom"/>
</dbReference>
<gene>
    <name evidence="7" type="ORF">PEVE_00010317</name>
</gene>
<evidence type="ECO:0000256" key="5">
    <source>
        <dbReference type="ARBA" id="ARBA00035349"/>
    </source>
</evidence>
<dbReference type="InterPro" id="IPR000702">
    <property type="entry name" value="Ribosomal_uL6-like"/>
</dbReference>
<organism evidence="7 8">
    <name type="scientific">Porites evermanni</name>
    <dbReference type="NCBI Taxonomy" id="104178"/>
    <lineage>
        <taxon>Eukaryota</taxon>
        <taxon>Metazoa</taxon>
        <taxon>Cnidaria</taxon>
        <taxon>Anthozoa</taxon>
        <taxon>Hexacorallia</taxon>
        <taxon>Scleractinia</taxon>
        <taxon>Fungiina</taxon>
        <taxon>Poritidae</taxon>
        <taxon>Porites</taxon>
    </lineage>
</organism>
<protein>
    <recommendedName>
        <fullName evidence="4">Large ribosomal subunit protein uL6</fullName>
    </recommendedName>
    <alternativeName>
        <fullName evidence="5">60S ribosomal protein L9</fullName>
    </alternativeName>
</protein>
<name>A0ABN8RBZ6_9CNID</name>
<keyword evidence="3" id="KW-0687">Ribonucleoprotein</keyword>
<sequence>MKTILASQTVSIPENVSIKLNGREVTVKGPRGTLVRNFRHLKLELTLIGKKKVRVDVWFASRKELACVKTICTHIENMIKGVIYGFRYKMKAVYAHFPINIAVSENGTLVEVRNFLGEKYVRRVRMRPGVTCANSTVKDEIVLEGNDIELVSNSAALIKQSTTVKNKDIRMFLDGVYVSEKTTVVPMD</sequence>
<keyword evidence="2" id="KW-0689">Ribosomal protein</keyword>
<dbReference type="Proteomes" id="UP001159427">
    <property type="component" value="Unassembled WGS sequence"/>
</dbReference>
<feature type="domain" description="Large ribosomal subunit protein uL6 alpha-beta" evidence="6">
    <location>
        <begin position="97"/>
        <end position="175"/>
    </location>
</feature>
<evidence type="ECO:0000256" key="1">
    <source>
        <dbReference type="ARBA" id="ARBA00009356"/>
    </source>
</evidence>
<dbReference type="SUPFAM" id="SSF56053">
    <property type="entry name" value="Ribosomal protein L6"/>
    <property type="match status" value="2"/>
</dbReference>
<keyword evidence="8" id="KW-1185">Reference proteome</keyword>
<comment type="similarity">
    <text evidence="1">Belongs to the universal ribosomal protein uL6 family.</text>
</comment>
<evidence type="ECO:0000259" key="6">
    <source>
        <dbReference type="Pfam" id="PF00347"/>
    </source>
</evidence>
<comment type="caution">
    <text evidence="7">The sequence shown here is derived from an EMBL/GenBank/DDBJ whole genome shotgun (WGS) entry which is preliminary data.</text>
</comment>
<evidence type="ECO:0000256" key="3">
    <source>
        <dbReference type="ARBA" id="ARBA00023274"/>
    </source>
</evidence>
<dbReference type="PROSITE" id="PS00700">
    <property type="entry name" value="RIBOSOMAL_L6_2"/>
    <property type="match status" value="1"/>
</dbReference>
<dbReference type="PANTHER" id="PTHR11655:SF16">
    <property type="entry name" value="60S RIBOSOMAL PROTEIN L9"/>
    <property type="match status" value="1"/>
</dbReference>
<dbReference type="PANTHER" id="PTHR11655">
    <property type="entry name" value="60S/50S RIBOSOMAL PROTEIN L6/L9"/>
    <property type="match status" value="1"/>
</dbReference>
<feature type="domain" description="Large ribosomal subunit protein uL6 alpha-beta" evidence="6">
    <location>
        <begin position="12"/>
        <end position="85"/>
    </location>
</feature>
<accession>A0ABN8RBZ6</accession>
<reference evidence="7 8" key="1">
    <citation type="submission" date="2022-05" db="EMBL/GenBank/DDBJ databases">
        <authorList>
            <consortium name="Genoscope - CEA"/>
            <person name="William W."/>
        </authorList>
    </citation>
    <scope>NUCLEOTIDE SEQUENCE [LARGE SCALE GENOMIC DNA]</scope>
</reference>
<dbReference type="InterPro" id="IPR002359">
    <property type="entry name" value="Ribosomal_uL6_CS2"/>
</dbReference>
<dbReference type="PIRSF" id="PIRSF002162">
    <property type="entry name" value="Ribosomal_L6"/>
    <property type="match status" value="1"/>
</dbReference>
<evidence type="ECO:0000256" key="4">
    <source>
        <dbReference type="ARBA" id="ARBA00035246"/>
    </source>
</evidence>
<evidence type="ECO:0000313" key="8">
    <source>
        <dbReference type="Proteomes" id="UP001159427"/>
    </source>
</evidence>
<dbReference type="Gene3D" id="3.90.930.12">
    <property type="entry name" value="Ribosomal protein L6, alpha-beta domain"/>
    <property type="match status" value="2"/>
</dbReference>
<evidence type="ECO:0000256" key="2">
    <source>
        <dbReference type="ARBA" id="ARBA00022980"/>
    </source>
</evidence>
<evidence type="ECO:0000313" key="7">
    <source>
        <dbReference type="EMBL" id="CAH3175788.1"/>
    </source>
</evidence>